<evidence type="ECO:0000259" key="1">
    <source>
        <dbReference type="Pfam" id="PF10740"/>
    </source>
</evidence>
<gene>
    <name evidence="2" type="ORF">ACFOZY_09720</name>
</gene>
<dbReference type="InterPro" id="IPR019676">
    <property type="entry name" value="DUF2529"/>
</dbReference>
<dbReference type="RefSeq" id="WP_378154817.1">
    <property type="nucleotide sequence ID" value="NZ_JBHSEC010000019.1"/>
</dbReference>
<dbReference type="Pfam" id="PF10740">
    <property type="entry name" value="DUF2529"/>
    <property type="match status" value="1"/>
</dbReference>
<proteinExistence type="predicted"/>
<feature type="domain" description="DUF2529" evidence="1">
    <location>
        <begin position="1"/>
        <end position="167"/>
    </location>
</feature>
<sequence>MKMLTTQLTGLFQRISTNEEELVEETARLLAQAAVGEGVIYFAAFGEMKAVALNALESAEPFQRAKLWTPDTEVKKSDRVWILTRHADHQDALELAQQLFDEFIPFAAMAAEPAGEGNRLSDLAYTYISLRISKGLLPNEMGERVVLPHALAALYVYEAVKLEFDEMASE</sequence>
<accession>A0ABV8X964</accession>
<evidence type="ECO:0000313" key="2">
    <source>
        <dbReference type="EMBL" id="MFC4410690.1"/>
    </source>
</evidence>
<evidence type="ECO:0000313" key="3">
    <source>
        <dbReference type="Proteomes" id="UP001595817"/>
    </source>
</evidence>
<protein>
    <submittedName>
        <fullName evidence="2">DUF2529 family protein</fullName>
    </submittedName>
</protein>
<name>A0ABV8X964_9LACT</name>
<dbReference type="Proteomes" id="UP001595817">
    <property type="component" value="Unassembled WGS sequence"/>
</dbReference>
<reference evidence="3" key="1">
    <citation type="journal article" date="2019" name="Int. J. Syst. Evol. Microbiol.">
        <title>The Global Catalogue of Microorganisms (GCM) 10K type strain sequencing project: providing services to taxonomists for standard genome sequencing and annotation.</title>
        <authorList>
            <consortium name="The Broad Institute Genomics Platform"/>
            <consortium name="The Broad Institute Genome Sequencing Center for Infectious Disease"/>
            <person name="Wu L."/>
            <person name="Ma J."/>
        </authorList>
    </citation>
    <scope>NUCLEOTIDE SEQUENCE [LARGE SCALE GENOMIC DNA]</scope>
    <source>
        <strain evidence="3">CCUG 59778</strain>
    </source>
</reference>
<organism evidence="2 3">
    <name type="scientific">Chungangia koreensis</name>
    <dbReference type="NCBI Taxonomy" id="752657"/>
    <lineage>
        <taxon>Bacteria</taxon>
        <taxon>Bacillati</taxon>
        <taxon>Bacillota</taxon>
        <taxon>Bacilli</taxon>
        <taxon>Lactobacillales</taxon>
        <taxon>Chungangia</taxon>
    </lineage>
</organism>
<comment type="caution">
    <text evidence="2">The sequence shown here is derived from an EMBL/GenBank/DDBJ whole genome shotgun (WGS) entry which is preliminary data.</text>
</comment>
<dbReference type="Gene3D" id="3.40.50.10490">
    <property type="entry name" value="Glucose-6-phosphate isomerase like protein, domain 1"/>
    <property type="match status" value="1"/>
</dbReference>
<keyword evidence="3" id="KW-1185">Reference proteome</keyword>
<dbReference type="EMBL" id="JBHSEC010000019">
    <property type="protein sequence ID" value="MFC4410690.1"/>
    <property type="molecule type" value="Genomic_DNA"/>
</dbReference>